<comment type="function">
    <text evidence="4">Catalyzes the interconversion of methylthioribose-1-phosphate (MTR-1-P) into methylthioribulose-1-phosphate (MTRu-1-P).</text>
</comment>
<accession>A0A0E3H978</accession>
<evidence type="ECO:0000313" key="5">
    <source>
        <dbReference type="EMBL" id="AKB13629.1"/>
    </source>
</evidence>
<name>A0A0E3H978_METTT</name>
<dbReference type="EMBL" id="CP009501">
    <property type="protein sequence ID" value="AKB13629.1"/>
    <property type="molecule type" value="Genomic_DNA"/>
</dbReference>
<gene>
    <name evidence="5" type="ORF">MSTHT_1871</name>
</gene>
<feature type="site" description="Transition state stabilizer" evidence="4">
    <location>
        <position position="185"/>
    </location>
</feature>
<keyword evidence="2 4" id="KW-0486">Methionine biosynthesis</keyword>
<dbReference type="InterPro" id="IPR005251">
    <property type="entry name" value="IF-M1Pi"/>
</dbReference>
<feature type="binding site" evidence="4">
    <location>
        <begin position="76"/>
        <end position="78"/>
    </location>
    <ligand>
        <name>substrate</name>
    </ligand>
</feature>
<dbReference type="Proteomes" id="UP000066529">
    <property type="component" value="Chromosome"/>
</dbReference>
<evidence type="ECO:0000256" key="4">
    <source>
        <dbReference type="HAMAP-Rule" id="MF_01678"/>
    </source>
</evidence>
<dbReference type="NCBIfam" id="NF004700">
    <property type="entry name" value="PRK06036.1"/>
    <property type="match status" value="1"/>
</dbReference>
<dbReference type="InterPro" id="IPR027363">
    <property type="entry name" value="M1Pi_N"/>
</dbReference>
<comment type="catalytic activity">
    <reaction evidence="4">
        <text>5-(methylsulfanyl)-alpha-D-ribose 1-phosphate = 5-(methylsulfanyl)-D-ribulose 1-phosphate</text>
        <dbReference type="Rhea" id="RHEA:19989"/>
        <dbReference type="ChEBI" id="CHEBI:58533"/>
        <dbReference type="ChEBI" id="CHEBI:58548"/>
        <dbReference type="EC" id="5.3.1.23"/>
    </reaction>
</comment>
<dbReference type="NCBIfam" id="TIGR00524">
    <property type="entry name" value="eIF-2B_rel"/>
    <property type="match status" value="1"/>
</dbReference>
<dbReference type="AlphaFoldDB" id="A0A0E3H978"/>
<dbReference type="Pfam" id="PF01008">
    <property type="entry name" value="IF-2B"/>
    <property type="match status" value="1"/>
</dbReference>
<evidence type="ECO:0000313" key="6">
    <source>
        <dbReference type="Proteomes" id="UP000066529"/>
    </source>
</evidence>
<dbReference type="STRING" id="523844.MSTHT_1871"/>
<feature type="binding site" evidence="4">
    <location>
        <position position="119"/>
    </location>
    <ligand>
        <name>substrate</name>
    </ligand>
</feature>
<keyword evidence="3 4" id="KW-0413">Isomerase</keyword>
<feature type="active site" description="Proton donor" evidence="4">
    <location>
        <position position="265"/>
    </location>
</feature>
<feature type="binding site" evidence="4">
    <location>
        <position position="224"/>
    </location>
    <ligand>
        <name>substrate</name>
    </ligand>
</feature>
<dbReference type="EC" id="5.3.1.23" evidence="4"/>
<dbReference type="Gene3D" id="3.40.50.10470">
    <property type="entry name" value="Translation initiation factor eif-2b, domain 2"/>
    <property type="match status" value="1"/>
</dbReference>
<dbReference type="GO" id="GO:0019509">
    <property type="term" value="P:L-methionine salvage from methylthioadenosine"/>
    <property type="evidence" value="ECO:0007669"/>
    <property type="project" value="UniProtKB-UniRule"/>
</dbReference>
<evidence type="ECO:0000256" key="3">
    <source>
        <dbReference type="ARBA" id="ARBA00023235"/>
    </source>
</evidence>
<dbReference type="Gene3D" id="1.20.120.420">
    <property type="entry name" value="translation initiation factor eif-2b, domain 1"/>
    <property type="match status" value="1"/>
</dbReference>
<dbReference type="InterPro" id="IPR042529">
    <property type="entry name" value="IF_2B-like_C"/>
</dbReference>
<keyword evidence="1 4" id="KW-0028">Amino-acid biosynthesis</keyword>
<dbReference type="GO" id="GO:0046523">
    <property type="term" value="F:S-methyl-5-thioribose-1-phosphate isomerase activity"/>
    <property type="evidence" value="ECO:0007669"/>
    <property type="project" value="UniProtKB-UniRule"/>
</dbReference>
<dbReference type="PATRIC" id="fig|523844.20.peg.2306"/>
<dbReference type="PANTHER" id="PTHR43475:SF1">
    <property type="entry name" value="METHYLTHIORIBOSE-1-PHOSPHATE ISOMERASE"/>
    <property type="match status" value="1"/>
</dbReference>
<dbReference type="FunFam" id="1.20.120.420:FF:000012">
    <property type="entry name" value="Putative methylthioribose-1-phosphate isomerase"/>
    <property type="match status" value="1"/>
</dbReference>
<dbReference type="PANTHER" id="PTHR43475">
    <property type="entry name" value="METHYLTHIORIBOSE-1-PHOSPHATE ISOMERASE"/>
    <property type="match status" value="1"/>
</dbReference>
<dbReference type="FunFam" id="3.40.50.10470:FF:000006">
    <property type="entry name" value="Methylthioribose-1-phosphate isomerase"/>
    <property type="match status" value="1"/>
</dbReference>
<dbReference type="InterPro" id="IPR000649">
    <property type="entry name" value="IF-2B-related"/>
</dbReference>
<dbReference type="HAMAP" id="MF_01678">
    <property type="entry name" value="Salvage_MtnA"/>
    <property type="match status" value="1"/>
</dbReference>
<dbReference type="SUPFAM" id="SSF100950">
    <property type="entry name" value="NagB/RpiA/CoA transferase-like"/>
    <property type="match status" value="1"/>
</dbReference>
<feature type="binding site" evidence="4">
    <location>
        <begin position="274"/>
        <end position="275"/>
    </location>
    <ligand>
        <name>substrate</name>
    </ligand>
</feature>
<proteinExistence type="inferred from homology"/>
<dbReference type="NCBIfam" id="NF004326">
    <property type="entry name" value="PRK05720.1"/>
    <property type="match status" value="1"/>
</dbReference>
<comment type="similarity">
    <text evidence="4">Belongs to the EIF-2B alpha/beta/delta subunits family. MtnA subfamily.</text>
</comment>
<reference evidence="5 6" key="1">
    <citation type="submission" date="2014-07" db="EMBL/GenBank/DDBJ databases">
        <title>Methanogenic archaea and the global carbon cycle.</title>
        <authorList>
            <person name="Henriksen J.R."/>
            <person name="Luke J."/>
            <person name="Reinhart S."/>
            <person name="Benedict M.N."/>
            <person name="Youngblut N.D."/>
            <person name="Metcalf M.E."/>
            <person name="Whitaker R.J."/>
            <person name="Metcalf W.W."/>
        </authorList>
    </citation>
    <scope>NUCLEOTIDE SEQUENCE [LARGE SCALE GENOMIC DNA]</scope>
    <source>
        <strain evidence="6">ATCC 43570 / DSM 1825 / OCM 12 / VKM B-1830 / TM-1</strain>
    </source>
</reference>
<evidence type="ECO:0000256" key="1">
    <source>
        <dbReference type="ARBA" id="ARBA00022605"/>
    </source>
</evidence>
<dbReference type="HOGENOM" id="CLU_016218_1_2_2"/>
<sequence>MNRFLSDGKLERKNRKFLRQNLMLTLESDLMRTIDWKDESNSVVLVDQTLLPKEYRIIECKTLSSLCEAIKSLRIRGAPALGAAGGFGIALAAFLSEAKDIETITRDLEVAGKTLKSTRPTAVNLSWGVDRVLRAISDAFDVQGVRDIALQEAKDIAEEDVAINKLIGKYGAKLLKDGDTVLTHCNAGRLACVDWGTALGVARSAIAEGKEIKVIACETRPLNQGSRITTWELMQDNIPVTLISDSMAGWAMRQGLVDSVLVGADRITQDVVFNKIGTYSLSILAKEHEIPFYVAAPISTFDFDGWEGSVKIEMRNPDELRFFGSEQLAPKDVEVYNPAFDATPMENITAVITEKGIFYPPFLLDEVLV</sequence>
<organism evidence="5 6">
    <name type="scientific">Methanosarcina thermophila (strain ATCC 43570 / DSM 1825 / OCM 12 / VKM B-1830 / TM-1)</name>
    <dbReference type="NCBI Taxonomy" id="523844"/>
    <lineage>
        <taxon>Archaea</taxon>
        <taxon>Methanobacteriati</taxon>
        <taxon>Methanobacteriota</taxon>
        <taxon>Stenosarchaea group</taxon>
        <taxon>Methanomicrobia</taxon>
        <taxon>Methanosarcinales</taxon>
        <taxon>Methanosarcinaceae</taxon>
        <taxon>Methanosarcina</taxon>
    </lineage>
</organism>
<dbReference type="InterPro" id="IPR011559">
    <property type="entry name" value="Initiation_fac_2B_a/b/d"/>
</dbReference>
<evidence type="ECO:0000256" key="2">
    <source>
        <dbReference type="ARBA" id="ARBA00023167"/>
    </source>
</evidence>
<dbReference type="InterPro" id="IPR037171">
    <property type="entry name" value="NagB/RpiA_transferase-like"/>
</dbReference>
<protein>
    <recommendedName>
        <fullName evidence="4">Putative methylthioribose-1-phosphate isomerase</fullName>
        <shortName evidence="4">M1Pi</shortName>
        <shortName evidence="4">MTR-1-P isomerase</shortName>
        <ecNumber evidence="4">5.3.1.23</ecNumber>
    </recommendedName>
    <alternativeName>
        <fullName evidence="4">MTNA-like protein</fullName>
        <shortName evidence="4">aMTNA</shortName>
    </alternativeName>
    <alternativeName>
        <fullName evidence="4">S-methyl-5-thioribose-1-phosphate isomerase</fullName>
    </alternativeName>
</protein>
<dbReference type="NCBIfam" id="TIGR00512">
    <property type="entry name" value="salvage_mtnA"/>
    <property type="match status" value="1"/>
</dbReference>
<dbReference type="KEGG" id="mthr:MSTHT_1871"/>